<evidence type="ECO:0000256" key="5">
    <source>
        <dbReference type="ARBA" id="ARBA00022536"/>
    </source>
</evidence>
<evidence type="ECO:0000256" key="8">
    <source>
        <dbReference type="ARBA" id="ARBA00022729"/>
    </source>
</evidence>
<dbReference type="Gene3D" id="2.10.25.10">
    <property type="entry name" value="Laminin"/>
    <property type="match status" value="4"/>
</dbReference>
<dbReference type="GO" id="GO:0120025">
    <property type="term" value="C:plasma membrane bounded cell projection"/>
    <property type="evidence" value="ECO:0007669"/>
    <property type="project" value="UniProtKB-ARBA"/>
</dbReference>
<feature type="domain" description="EGF-like" evidence="17">
    <location>
        <begin position="114"/>
        <end position="150"/>
    </location>
</feature>
<dbReference type="GO" id="GO:0005509">
    <property type="term" value="F:calcium ion binding"/>
    <property type="evidence" value="ECO:0007669"/>
    <property type="project" value="InterPro"/>
</dbReference>
<evidence type="ECO:0000259" key="17">
    <source>
        <dbReference type="PROSITE" id="PS50026"/>
    </source>
</evidence>
<dbReference type="GO" id="GO:0008593">
    <property type="term" value="P:regulation of Notch signaling pathway"/>
    <property type="evidence" value="ECO:0007669"/>
    <property type="project" value="UniProtKB-ARBA"/>
</dbReference>
<comment type="caution">
    <text evidence="16">Lacks conserved residue(s) required for the propagation of feature annotation.</text>
</comment>
<dbReference type="PROSITE" id="PS50026">
    <property type="entry name" value="EGF_3"/>
    <property type="match status" value="4"/>
</dbReference>
<dbReference type="GO" id="GO:0007219">
    <property type="term" value="P:Notch signaling pathway"/>
    <property type="evidence" value="ECO:0007669"/>
    <property type="project" value="TreeGrafter"/>
</dbReference>
<keyword evidence="6" id="KW-0597">Phosphoprotein</keyword>
<dbReference type="SUPFAM" id="SSF111418">
    <property type="entry name" value="Hormone receptor domain"/>
    <property type="match status" value="1"/>
</dbReference>
<dbReference type="GO" id="GO:0061326">
    <property type="term" value="P:renal tubule development"/>
    <property type="evidence" value="ECO:0007669"/>
    <property type="project" value="UniProtKB-ARBA"/>
</dbReference>
<evidence type="ECO:0000256" key="14">
    <source>
        <dbReference type="ARBA" id="ARBA00023157"/>
    </source>
</evidence>
<dbReference type="InterPro" id="IPR001879">
    <property type="entry name" value="GPCR_2_extracellular_dom"/>
</dbReference>
<dbReference type="InterPro" id="IPR001881">
    <property type="entry name" value="EGF-like_Ca-bd_dom"/>
</dbReference>
<evidence type="ECO:0000256" key="11">
    <source>
        <dbReference type="ARBA" id="ARBA00022837"/>
    </source>
</evidence>
<keyword evidence="9" id="KW-0677">Repeat</keyword>
<protein>
    <submittedName>
        <fullName evidence="20">Fibropellin-3</fullName>
    </submittedName>
</protein>
<dbReference type="InterPro" id="IPR000203">
    <property type="entry name" value="GPS"/>
</dbReference>
<keyword evidence="10" id="KW-0221">Differentiation</keyword>
<dbReference type="InterPro" id="IPR057244">
    <property type="entry name" value="GAIN_B"/>
</dbReference>
<dbReference type="GO" id="GO:0004930">
    <property type="term" value="F:G protein-coupled receptor activity"/>
    <property type="evidence" value="ECO:0007669"/>
    <property type="project" value="InterPro"/>
</dbReference>
<reference evidence="20" key="1">
    <citation type="journal article" date="2012" name="Nature">
        <title>The oyster genome reveals stress adaptation and complexity of shell formation.</title>
        <authorList>
            <person name="Zhang G."/>
            <person name="Fang X."/>
            <person name="Guo X."/>
            <person name="Li L."/>
            <person name="Luo R."/>
            <person name="Xu F."/>
            <person name="Yang P."/>
            <person name="Zhang L."/>
            <person name="Wang X."/>
            <person name="Qi H."/>
            <person name="Xiong Z."/>
            <person name="Que H."/>
            <person name="Xie Y."/>
            <person name="Holland P.W."/>
            <person name="Paps J."/>
            <person name="Zhu Y."/>
            <person name="Wu F."/>
            <person name="Chen Y."/>
            <person name="Wang J."/>
            <person name="Peng C."/>
            <person name="Meng J."/>
            <person name="Yang L."/>
            <person name="Liu J."/>
            <person name="Wen B."/>
            <person name="Zhang N."/>
            <person name="Huang Z."/>
            <person name="Zhu Q."/>
            <person name="Feng Y."/>
            <person name="Mount A."/>
            <person name="Hedgecock D."/>
            <person name="Xu Z."/>
            <person name="Liu Y."/>
            <person name="Domazet-Loso T."/>
            <person name="Du Y."/>
            <person name="Sun X."/>
            <person name="Zhang S."/>
            <person name="Liu B."/>
            <person name="Cheng P."/>
            <person name="Jiang X."/>
            <person name="Li J."/>
            <person name="Fan D."/>
            <person name="Wang W."/>
            <person name="Fu W."/>
            <person name="Wang T."/>
            <person name="Wang B."/>
            <person name="Zhang J."/>
            <person name="Peng Z."/>
            <person name="Li Y."/>
            <person name="Li N."/>
            <person name="Wang J."/>
            <person name="Chen M."/>
            <person name="He Y."/>
            <person name="Tan F."/>
            <person name="Song X."/>
            <person name="Zheng Q."/>
            <person name="Huang R."/>
            <person name="Yang H."/>
            <person name="Du X."/>
            <person name="Chen L."/>
            <person name="Yang M."/>
            <person name="Gaffney P.M."/>
            <person name="Wang S."/>
            <person name="Luo L."/>
            <person name="She Z."/>
            <person name="Ming Y."/>
            <person name="Huang W."/>
            <person name="Zhang S."/>
            <person name="Huang B."/>
            <person name="Zhang Y."/>
            <person name="Qu T."/>
            <person name="Ni P."/>
            <person name="Miao G."/>
            <person name="Wang J."/>
            <person name="Wang Q."/>
            <person name="Steinberg C.E."/>
            <person name="Wang H."/>
            <person name="Li N."/>
            <person name="Qian L."/>
            <person name="Zhang G."/>
            <person name="Li Y."/>
            <person name="Yang H."/>
            <person name="Liu X."/>
            <person name="Wang J."/>
            <person name="Yin Y."/>
            <person name="Wang J."/>
        </authorList>
    </citation>
    <scope>NUCLEOTIDE SEQUENCE [LARGE SCALE GENOMIC DNA]</scope>
    <source>
        <strain evidence="20">05x7-T-G4-1.051#20</strain>
    </source>
</reference>
<dbReference type="GO" id="GO:0080090">
    <property type="term" value="P:regulation of primary metabolic process"/>
    <property type="evidence" value="ECO:0007669"/>
    <property type="project" value="UniProtKB-ARBA"/>
</dbReference>
<dbReference type="GO" id="GO:0048871">
    <property type="term" value="P:multicellular organismal-level homeostasis"/>
    <property type="evidence" value="ECO:0007669"/>
    <property type="project" value="UniProtKB-ARBA"/>
</dbReference>
<evidence type="ECO:0000256" key="7">
    <source>
        <dbReference type="ARBA" id="ARBA00022692"/>
    </source>
</evidence>
<evidence type="ECO:0000256" key="6">
    <source>
        <dbReference type="ARBA" id="ARBA00022553"/>
    </source>
</evidence>
<dbReference type="FunFam" id="2.10.25.10:FF:000004">
    <property type="entry name" value="Neurogenic locus notch 1"/>
    <property type="match status" value="1"/>
</dbReference>
<evidence type="ECO:0000256" key="15">
    <source>
        <dbReference type="ARBA" id="ARBA00023180"/>
    </source>
</evidence>
<name>K1RD17_MAGGI</name>
<dbReference type="FunFam" id="2.10.25.10:FF:000143">
    <property type="entry name" value="Protein crumbs 1"/>
    <property type="match status" value="1"/>
</dbReference>
<keyword evidence="7" id="KW-0812">Transmembrane</keyword>
<feature type="non-terminal residue" evidence="20">
    <location>
        <position position="1"/>
    </location>
</feature>
<dbReference type="GO" id="GO:0060562">
    <property type="term" value="P:epithelial tube morphogenesis"/>
    <property type="evidence" value="ECO:0007669"/>
    <property type="project" value="UniProtKB-ARBA"/>
</dbReference>
<sequence>IDDCFPDPCQNNSTCTDLVNDYRCDCVSGYNGTNCENDINDCQPQPCQNNGTCTDLVNDYQCDCVAGFNGTNCENNIDECYHILCQNNGTCRDQVNAYQCNCVPGFNGTHCENNIDECSSGPCQNYGTCTDLLNDYNCSCVPGFNGTNCENNSVLAVAVDSSPFVEEENGLIACSYISHRNASINNLQFNWTKNGLVISNSNSHVIHSTCHMNLSCVSTLTIKKVDILTEGGPERGVCGLGFAKRITVGEKLCQKESDWPTTQAGQEAIIPCPDGYSGEKTRKCLILGSWATEINSDGCKKEELEKIENLLNDTTELTENALESSLSSISSIVNSSITSSNDNDVAHNDIIQSVDLISTISDKTVNFTNQASANKTTQVFMGVVSDILDNGKNQVKAKNKTKEKEVTSKILSSVNKFAKSVTKALQVNQSVTVNKTNMLLSIEKIAKTTDIKFPKKTEGNSQQLTTHFTLPSEALGDIKGDGVAFTAVKYDNIGSEFLSGNETVWNTSGCSLKDFNDTQVTCTCNHLTNFAILMSLTKTPSVLEESSVCTYYQSLSSAFHCISVVPNSFGSNQ</sequence>
<dbReference type="SUPFAM" id="SSF57196">
    <property type="entry name" value="EGF/Laminin"/>
    <property type="match status" value="4"/>
</dbReference>
<dbReference type="GO" id="GO:0051049">
    <property type="term" value="P:regulation of transport"/>
    <property type="evidence" value="ECO:0007669"/>
    <property type="project" value="UniProtKB-ARBA"/>
</dbReference>
<evidence type="ECO:0000256" key="1">
    <source>
        <dbReference type="ARBA" id="ARBA00004247"/>
    </source>
</evidence>
<dbReference type="Gene3D" id="2.60.220.50">
    <property type="match status" value="1"/>
</dbReference>
<evidence type="ECO:0000259" key="19">
    <source>
        <dbReference type="PROSITE" id="PS50227"/>
    </source>
</evidence>
<feature type="disulfide bond" evidence="16">
    <location>
        <begin position="102"/>
        <end position="111"/>
    </location>
</feature>
<dbReference type="PROSITE" id="PS00022">
    <property type="entry name" value="EGF_1"/>
    <property type="match status" value="4"/>
</dbReference>
<dbReference type="GO" id="GO:0060255">
    <property type="term" value="P:regulation of macromolecule metabolic process"/>
    <property type="evidence" value="ECO:0007669"/>
    <property type="project" value="UniProtKB-ARBA"/>
</dbReference>
<proteinExistence type="predicted"/>
<evidence type="ECO:0000256" key="16">
    <source>
        <dbReference type="PROSITE-ProRule" id="PRU00076"/>
    </source>
</evidence>
<evidence type="ECO:0000256" key="10">
    <source>
        <dbReference type="ARBA" id="ARBA00022782"/>
    </source>
</evidence>
<feature type="disulfide bond" evidence="16">
    <location>
        <begin position="140"/>
        <end position="149"/>
    </location>
</feature>
<dbReference type="GO" id="GO:0016324">
    <property type="term" value="C:apical plasma membrane"/>
    <property type="evidence" value="ECO:0007669"/>
    <property type="project" value="UniProtKB-SubCell"/>
</dbReference>
<dbReference type="InterPro" id="IPR046338">
    <property type="entry name" value="GAIN_dom_sf"/>
</dbReference>
<evidence type="ECO:0000256" key="3">
    <source>
        <dbReference type="ARBA" id="ARBA00022473"/>
    </source>
</evidence>
<dbReference type="PRINTS" id="PR00010">
    <property type="entry name" value="EGFBLOOD"/>
</dbReference>
<dbReference type="PANTHER" id="PTHR12916">
    <property type="entry name" value="CYTOCHROME C OXIDASE POLYPEPTIDE VIC-2"/>
    <property type="match status" value="1"/>
</dbReference>
<keyword evidence="11" id="KW-0106">Calcium</keyword>
<dbReference type="GO" id="GO:0005112">
    <property type="term" value="F:Notch binding"/>
    <property type="evidence" value="ECO:0007669"/>
    <property type="project" value="TreeGrafter"/>
</dbReference>
<dbReference type="FunFam" id="2.10.25.10:FF:000247">
    <property type="entry name" value="Delta/notch like EGF repeat containing"/>
    <property type="match status" value="1"/>
</dbReference>
<evidence type="ECO:0000313" key="20">
    <source>
        <dbReference type="EMBL" id="EKC32021.1"/>
    </source>
</evidence>
<dbReference type="InterPro" id="IPR000152">
    <property type="entry name" value="EGF-type_Asp/Asn_hydroxyl_site"/>
</dbReference>
<comment type="subcellular location">
    <subcellularLocation>
        <location evidence="1">Apical cell membrane</location>
        <topology evidence="1">Single-pass type I membrane protein</topology>
    </subcellularLocation>
    <subcellularLocation>
        <location evidence="2">Cell membrane</location>
        <topology evidence="2">Multi-pass membrane protein</topology>
    </subcellularLocation>
</comment>
<dbReference type="GO" id="GO:0030182">
    <property type="term" value="P:neuron differentiation"/>
    <property type="evidence" value="ECO:0007669"/>
    <property type="project" value="UniProtKB-ARBA"/>
</dbReference>
<dbReference type="GO" id="GO:0051093">
    <property type="term" value="P:negative regulation of developmental process"/>
    <property type="evidence" value="ECO:0007669"/>
    <property type="project" value="UniProtKB-ARBA"/>
</dbReference>
<keyword evidence="15" id="KW-0325">Glycoprotein</keyword>
<feature type="disulfide bond" evidence="16">
    <location>
        <begin position="26"/>
        <end position="35"/>
    </location>
</feature>
<keyword evidence="3" id="KW-0217">Developmental protein</keyword>
<dbReference type="InterPro" id="IPR036445">
    <property type="entry name" value="GPCR_2_extracell_dom_sf"/>
</dbReference>
<dbReference type="Gene3D" id="4.10.1240.10">
    <property type="entry name" value="GPCR, family 2, extracellular hormone receptor domain"/>
    <property type="match status" value="1"/>
</dbReference>
<keyword evidence="13" id="KW-0472">Membrane</keyword>
<accession>K1RD17</accession>
<evidence type="ECO:0000259" key="18">
    <source>
        <dbReference type="PROSITE" id="PS50221"/>
    </source>
</evidence>
<dbReference type="InterPro" id="IPR013032">
    <property type="entry name" value="EGF-like_CS"/>
</dbReference>
<feature type="domain" description="G-protein coupled receptors family 2 profile 1" evidence="19">
    <location>
        <begin position="215"/>
        <end position="303"/>
    </location>
</feature>
<dbReference type="PROSITE" id="PS50227">
    <property type="entry name" value="G_PROTEIN_RECEP_F2_3"/>
    <property type="match status" value="1"/>
</dbReference>
<dbReference type="InterPro" id="IPR000742">
    <property type="entry name" value="EGF"/>
</dbReference>
<feature type="domain" description="EGF-like" evidence="17">
    <location>
        <begin position="1"/>
        <end position="36"/>
    </location>
</feature>
<evidence type="ECO:0000256" key="2">
    <source>
        <dbReference type="ARBA" id="ARBA00004651"/>
    </source>
</evidence>
<keyword evidence="5 16" id="KW-0245">EGF-like domain</keyword>
<dbReference type="GO" id="GO:0048598">
    <property type="term" value="P:embryonic morphogenesis"/>
    <property type="evidence" value="ECO:0007669"/>
    <property type="project" value="UniProtKB-ARBA"/>
</dbReference>
<dbReference type="GO" id="GO:0048592">
    <property type="term" value="P:eye morphogenesis"/>
    <property type="evidence" value="ECO:0007669"/>
    <property type="project" value="UniProtKB-ARBA"/>
</dbReference>
<dbReference type="HOGENOM" id="CLU_476183_0_0_1"/>
<feature type="domain" description="EGF-like" evidence="17">
    <location>
        <begin position="38"/>
        <end position="74"/>
    </location>
</feature>
<dbReference type="SMART" id="SM00181">
    <property type="entry name" value="EGF"/>
    <property type="match status" value="4"/>
</dbReference>
<evidence type="ECO:0000256" key="13">
    <source>
        <dbReference type="ARBA" id="ARBA00023136"/>
    </source>
</evidence>
<feature type="disulfide bond" evidence="16">
    <location>
        <begin position="64"/>
        <end position="73"/>
    </location>
</feature>
<dbReference type="GO" id="GO:0002064">
    <property type="term" value="P:epithelial cell development"/>
    <property type="evidence" value="ECO:0007669"/>
    <property type="project" value="UniProtKB-ARBA"/>
</dbReference>
<evidence type="ECO:0000256" key="4">
    <source>
        <dbReference type="ARBA" id="ARBA00022475"/>
    </source>
</evidence>
<dbReference type="GO" id="GO:0009967">
    <property type="term" value="P:positive regulation of signal transduction"/>
    <property type="evidence" value="ECO:0007669"/>
    <property type="project" value="UniProtKB-ARBA"/>
</dbReference>
<dbReference type="AlphaFoldDB" id="K1RD17"/>
<keyword evidence="8" id="KW-0732">Signal</keyword>
<dbReference type="FunFam" id="2.10.25.10:FF:000565">
    <property type="entry name" value="Predicted protein"/>
    <property type="match status" value="1"/>
</dbReference>
<dbReference type="GO" id="GO:0003002">
    <property type="term" value="P:regionalization"/>
    <property type="evidence" value="ECO:0007669"/>
    <property type="project" value="UniProtKB-ARBA"/>
</dbReference>
<keyword evidence="12" id="KW-1133">Transmembrane helix</keyword>
<organism evidence="20">
    <name type="scientific">Magallana gigas</name>
    <name type="common">Pacific oyster</name>
    <name type="synonym">Crassostrea gigas</name>
    <dbReference type="NCBI Taxonomy" id="29159"/>
    <lineage>
        <taxon>Eukaryota</taxon>
        <taxon>Metazoa</taxon>
        <taxon>Spiralia</taxon>
        <taxon>Lophotrochozoa</taxon>
        <taxon>Mollusca</taxon>
        <taxon>Bivalvia</taxon>
        <taxon>Autobranchia</taxon>
        <taxon>Pteriomorphia</taxon>
        <taxon>Ostreida</taxon>
        <taxon>Ostreoidea</taxon>
        <taxon>Ostreidae</taxon>
        <taxon>Magallana</taxon>
    </lineage>
</organism>
<keyword evidence="4" id="KW-1003">Cell membrane</keyword>
<dbReference type="InParanoid" id="K1RD17"/>
<dbReference type="PROSITE" id="PS00010">
    <property type="entry name" value="ASX_HYDROXYL"/>
    <property type="match status" value="4"/>
</dbReference>
<evidence type="ECO:0000256" key="9">
    <source>
        <dbReference type="ARBA" id="ARBA00022737"/>
    </source>
</evidence>
<dbReference type="GO" id="GO:0051241">
    <property type="term" value="P:negative regulation of multicellular organismal process"/>
    <property type="evidence" value="ECO:0007669"/>
    <property type="project" value="UniProtKB-ARBA"/>
</dbReference>
<dbReference type="Pfam" id="PF01825">
    <property type="entry name" value="GPS"/>
    <property type="match status" value="1"/>
</dbReference>
<dbReference type="Pfam" id="PF00008">
    <property type="entry name" value="EGF"/>
    <property type="match status" value="3"/>
</dbReference>
<dbReference type="SMART" id="SM00179">
    <property type="entry name" value="EGF_CA"/>
    <property type="match status" value="4"/>
</dbReference>
<dbReference type="GO" id="GO:0009792">
    <property type="term" value="P:embryo development ending in birth or egg hatching"/>
    <property type="evidence" value="ECO:0007669"/>
    <property type="project" value="UniProtKB-ARBA"/>
</dbReference>
<dbReference type="PROSITE" id="PS01186">
    <property type="entry name" value="EGF_2"/>
    <property type="match status" value="4"/>
</dbReference>
<keyword evidence="14 16" id="KW-1015">Disulfide bond</keyword>
<dbReference type="PROSITE" id="PS01187">
    <property type="entry name" value="EGF_CA"/>
    <property type="match status" value="2"/>
</dbReference>
<dbReference type="CDD" id="cd00054">
    <property type="entry name" value="EGF_CA"/>
    <property type="match status" value="4"/>
</dbReference>
<evidence type="ECO:0000256" key="12">
    <source>
        <dbReference type="ARBA" id="ARBA00022989"/>
    </source>
</evidence>
<dbReference type="SMART" id="SM00303">
    <property type="entry name" value="GPS"/>
    <property type="match status" value="1"/>
</dbReference>
<dbReference type="EMBL" id="JH816770">
    <property type="protein sequence ID" value="EKC32021.1"/>
    <property type="molecule type" value="Genomic_DNA"/>
</dbReference>
<dbReference type="PROSITE" id="PS50221">
    <property type="entry name" value="GAIN_B"/>
    <property type="match status" value="1"/>
</dbReference>
<dbReference type="InterPro" id="IPR018097">
    <property type="entry name" value="EGF_Ca-bd_CS"/>
</dbReference>
<gene>
    <name evidence="20" type="ORF">CGI_10005786</name>
</gene>
<dbReference type="GO" id="GO:0005911">
    <property type="term" value="C:cell-cell junction"/>
    <property type="evidence" value="ECO:0007669"/>
    <property type="project" value="UniProtKB-ARBA"/>
</dbReference>
<dbReference type="Pfam" id="PF12661">
    <property type="entry name" value="hEGF"/>
    <property type="match status" value="1"/>
</dbReference>
<dbReference type="GO" id="GO:0048638">
    <property type="term" value="P:regulation of developmental growth"/>
    <property type="evidence" value="ECO:0007669"/>
    <property type="project" value="UniProtKB-ARBA"/>
</dbReference>
<feature type="domain" description="GAIN-B" evidence="18">
    <location>
        <begin position="356"/>
        <end position="540"/>
    </location>
</feature>
<dbReference type="PANTHER" id="PTHR12916:SF9">
    <property type="entry name" value="NEUROGENIC LOCUS NOTCH HOMOLOG PROTEIN 1-RELATED"/>
    <property type="match status" value="1"/>
</dbReference>
<feature type="domain" description="EGF-like" evidence="17">
    <location>
        <begin position="76"/>
        <end position="112"/>
    </location>
</feature>